<feature type="active site" description="O-(3'-phospho-DNA)-tyrosine intermediate" evidence="9">
    <location>
        <position position="289"/>
    </location>
</feature>
<evidence type="ECO:0000313" key="12">
    <source>
        <dbReference type="EMBL" id="MCW7753771.1"/>
    </source>
</evidence>
<evidence type="ECO:0000256" key="2">
    <source>
        <dbReference type="ARBA" id="ARBA00022490"/>
    </source>
</evidence>
<dbReference type="Pfam" id="PF02899">
    <property type="entry name" value="Phage_int_SAM_1"/>
    <property type="match status" value="1"/>
</dbReference>
<dbReference type="InterPro" id="IPR011010">
    <property type="entry name" value="DNA_brk_join_enz"/>
</dbReference>
<dbReference type="InterPro" id="IPR050090">
    <property type="entry name" value="Tyrosine_recombinase_XerCD"/>
</dbReference>
<evidence type="ECO:0000256" key="5">
    <source>
        <dbReference type="ARBA" id="ARBA00022908"/>
    </source>
</evidence>
<dbReference type="NCBIfam" id="NF001399">
    <property type="entry name" value="PRK00283.1"/>
    <property type="match status" value="1"/>
</dbReference>
<evidence type="ECO:0000256" key="1">
    <source>
        <dbReference type="ARBA" id="ARBA00004496"/>
    </source>
</evidence>
<feature type="active site" evidence="9">
    <location>
        <position position="180"/>
    </location>
</feature>
<dbReference type="InterPro" id="IPR004107">
    <property type="entry name" value="Integrase_SAM-like_N"/>
</dbReference>
<keyword evidence="5 9" id="KW-0229">DNA integration</keyword>
<keyword evidence="8 9" id="KW-0131">Cell cycle</keyword>
<keyword evidence="7 9" id="KW-0233">DNA recombination</keyword>
<evidence type="ECO:0000256" key="7">
    <source>
        <dbReference type="ARBA" id="ARBA00023172"/>
    </source>
</evidence>
<dbReference type="PANTHER" id="PTHR30349">
    <property type="entry name" value="PHAGE INTEGRASE-RELATED"/>
    <property type="match status" value="1"/>
</dbReference>
<feature type="active site" evidence="9">
    <location>
        <position position="280"/>
    </location>
</feature>
<keyword evidence="6 9" id="KW-0238">DNA-binding</keyword>
<name>A0ABT3N8I6_9BACT</name>
<evidence type="ECO:0000259" key="11">
    <source>
        <dbReference type="PROSITE" id="PS51900"/>
    </source>
</evidence>
<evidence type="ECO:0000256" key="9">
    <source>
        <dbReference type="HAMAP-Rule" id="MF_01808"/>
    </source>
</evidence>
<dbReference type="Proteomes" id="UP001209681">
    <property type="component" value="Unassembled WGS sequence"/>
</dbReference>
<dbReference type="InterPro" id="IPR010998">
    <property type="entry name" value="Integrase_recombinase_N"/>
</dbReference>
<dbReference type="CDD" id="cd00798">
    <property type="entry name" value="INT_XerDC_C"/>
    <property type="match status" value="1"/>
</dbReference>
<dbReference type="Gene3D" id="1.10.150.130">
    <property type="match status" value="1"/>
</dbReference>
<dbReference type="InterPro" id="IPR002104">
    <property type="entry name" value="Integrase_catalytic"/>
</dbReference>
<dbReference type="SUPFAM" id="SSF56349">
    <property type="entry name" value="DNA breaking-rejoining enzymes"/>
    <property type="match status" value="1"/>
</dbReference>
<reference evidence="12 13" key="1">
    <citation type="submission" date="2022-11" db="EMBL/GenBank/DDBJ databases">
        <title>Desulfobotulus tamanensis H1 sp. nov. - anaerobic, alkaliphilic, sulphate reducing bacterium isolated from terrestrial mud volcano.</title>
        <authorList>
            <person name="Frolova A."/>
            <person name="Merkel A.Y."/>
            <person name="Slobodkin A.I."/>
        </authorList>
    </citation>
    <scope>NUCLEOTIDE SEQUENCE [LARGE SCALE GENOMIC DNA]</scope>
    <source>
        <strain evidence="12 13">H1</strain>
    </source>
</reference>
<organism evidence="12 13">
    <name type="scientific">Desulfobotulus pelophilus</name>
    <dbReference type="NCBI Taxonomy" id="2823377"/>
    <lineage>
        <taxon>Bacteria</taxon>
        <taxon>Pseudomonadati</taxon>
        <taxon>Thermodesulfobacteriota</taxon>
        <taxon>Desulfobacteria</taxon>
        <taxon>Desulfobacterales</taxon>
        <taxon>Desulfobacteraceae</taxon>
        <taxon>Desulfobotulus</taxon>
    </lineage>
</organism>
<comment type="subcellular location">
    <subcellularLocation>
        <location evidence="1 9">Cytoplasm</location>
    </subcellularLocation>
</comment>
<evidence type="ECO:0000256" key="4">
    <source>
        <dbReference type="ARBA" id="ARBA00022829"/>
    </source>
</evidence>
<feature type="active site" evidence="9">
    <location>
        <position position="254"/>
    </location>
</feature>
<keyword evidence="13" id="KW-1185">Reference proteome</keyword>
<dbReference type="Gene3D" id="1.10.443.10">
    <property type="entry name" value="Intergrase catalytic core"/>
    <property type="match status" value="1"/>
</dbReference>
<dbReference type="Pfam" id="PF00589">
    <property type="entry name" value="Phage_integrase"/>
    <property type="match status" value="1"/>
</dbReference>
<evidence type="ECO:0000313" key="13">
    <source>
        <dbReference type="Proteomes" id="UP001209681"/>
    </source>
</evidence>
<evidence type="ECO:0000256" key="3">
    <source>
        <dbReference type="ARBA" id="ARBA00022618"/>
    </source>
</evidence>
<keyword evidence="2 9" id="KW-0963">Cytoplasm</keyword>
<accession>A0ABT3N8I6</accession>
<evidence type="ECO:0000256" key="6">
    <source>
        <dbReference type="ARBA" id="ARBA00023125"/>
    </source>
</evidence>
<protein>
    <recommendedName>
        <fullName evidence="9">Tyrosine recombinase XerC</fullName>
    </recommendedName>
</protein>
<comment type="caution">
    <text evidence="12">The sequence shown here is derived from an EMBL/GenBank/DDBJ whole genome shotgun (WGS) entry which is preliminary data.</text>
</comment>
<dbReference type="HAMAP" id="MF_01808">
    <property type="entry name" value="Recomb_XerC_XerD"/>
    <property type="match status" value="1"/>
</dbReference>
<dbReference type="EMBL" id="JAPFPW010000006">
    <property type="protein sequence ID" value="MCW7753771.1"/>
    <property type="molecule type" value="Genomic_DNA"/>
</dbReference>
<comment type="similarity">
    <text evidence="9">Belongs to the 'phage' integrase family. XerC subfamily.</text>
</comment>
<gene>
    <name evidence="9" type="primary">xerC</name>
    <name evidence="12" type="ORF">OOT00_07225</name>
</gene>
<evidence type="ECO:0000259" key="10">
    <source>
        <dbReference type="PROSITE" id="PS51898"/>
    </source>
</evidence>
<keyword evidence="3 9" id="KW-0132">Cell division</keyword>
<dbReference type="InterPro" id="IPR023009">
    <property type="entry name" value="Tyrosine_recombinase_XerC/XerD"/>
</dbReference>
<dbReference type="PROSITE" id="PS51900">
    <property type="entry name" value="CB"/>
    <property type="match status" value="1"/>
</dbReference>
<evidence type="ECO:0000256" key="8">
    <source>
        <dbReference type="ARBA" id="ARBA00023306"/>
    </source>
</evidence>
<feature type="domain" description="Tyr recombinase" evidence="10">
    <location>
        <begin position="115"/>
        <end position="302"/>
    </location>
</feature>
<comment type="function">
    <text evidence="9">Site-specific tyrosine recombinase, which acts by catalyzing the cutting and rejoining of the recombining DNA molecules. The XerC-XerD complex is essential to convert dimers of the bacterial chromosome into monomers to permit their segregation at cell division. It also contributes to the segregational stability of plasmids.</text>
</comment>
<dbReference type="PANTHER" id="PTHR30349:SF77">
    <property type="entry name" value="TYROSINE RECOMBINASE XERC"/>
    <property type="match status" value="1"/>
</dbReference>
<feature type="domain" description="Core-binding (CB)" evidence="11">
    <location>
        <begin position="6"/>
        <end position="94"/>
    </location>
</feature>
<keyword evidence="4 9" id="KW-0159">Chromosome partition</keyword>
<comment type="subunit">
    <text evidence="9">Forms a cyclic heterotetrameric complex composed of two molecules of XerC and two molecules of XerD.</text>
</comment>
<dbReference type="RefSeq" id="WP_265424638.1">
    <property type="nucleotide sequence ID" value="NZ_JAPFPW010000006.1"/>
</dbReference>
<proteinExistence type="inferred from homology"/>
<feature type="active site" evidence="9">
    <location>
        <position position="257"/>
    </location>
</feature>
<dbReference type="InterPro" id="IPR013762">
    <property type="entry name" value="Integrase-like_cat_sf"/>
</dbReference>
<dbReference type="InterPro" id="IPR044068">
    <property type="entry name" value="CB"/>
</dbReference>
<sequence>MTMENRLLRDILPVFLESLKAERNASTHTLTAYEGDISDFLNVLEKKRNNQLAIVELDKDMVRLWLTDLFRRKMARTTMGRRLSALRSFCAWLIRQNLRETDPTAGIATPKMEKHLPRWLTVDETFQLLDGLPASDWKDLRNRALFETLYSTGLRVSELAGLDDSDIDEERELVRVRSGKGKKDRLVPLGIPALKALTAYREALSGIAAFRLLDEERGPLFRNTRMGRLGVRSIRTVLEKAARGTGLASRVSPHDIRHSFATHMLDGGADLRSVQELLGHESLSTTQRYTHMTLDRMMAVYDKAHPRSGTKD</sequence>
<dbReference type="PROSITE" id="PS51898">
    <property type="entry name" value="TYR_RECOMBINASE"/>
    <property type="match status" value="1"/>
</dbReference>
<feature type="active site" evidence="9">
    <location>
        <position position="155"/>
    </location>
</feature>